<dbReference type="GO" id="GO:0019888">
    <property type="term" value="F:protein phosphatase regulator activity"/>
    <property type="evidence" value="ECO:0007669"/>
    <property type="project" value="TreeGrafter"/>
</dbReference>
<evidence type="ECO:0000256" key="2">
    <source>
        <dbReference type="ARBA" id="ARBA00023306"/>
    </source>
</evidence>
<dbReference type="OMA" id="LYQCNIF"/>
<dbReference type="HOGENOM" id="CLU_502955_0_0_1"/>
<dbReference type="PANTHER" id="PTHR12634:SF8">
    <property type="entry name" value="FIERY MOUNTAIN, ISOFORM D"/>
    <property type="match status" value="1"/>
</dbReference>
<dbReference type="GO" id="GO:0019903">
    <property type="term" value="F:protein phosphatase binding"/>
    <property type="evidence" value="ECO:0007669"/>
    <property type="project" value="InterPro"/>
</dbReference>
<dbReference type="PANTHER" id="PTHR12634">
    <property type="entry name" value="SIT4 YEAST -ASSOCIATING PROTEIN-RELATED"/>
    <property type="match status" value="1"/>
</dbReference>
<dbReference type="GeneID" id="17295765"/>
<reference evidence="3 5" key="1">
    <citation type="journal article" date="2012" name="Nature">
        <title>Algal genomes reveal evolutionary mosaicism and the fate of nucleomorphs.</title>
        <authorList>
            <consortium name="DOE Joint Genome Institute"/>
            <person name="Curtis B.A."/>
            <person name="Tanifuji G."/>
            <person name="Burki F."/>
            <person name="Gruber A."/>
            <person name="Irimia M."/>
            <person name="Maruyama S."/>
            <person name="Arias M.C."/>
            <person name="Ball S.G."/>
            <person name="Gile G.H."/>
            <person name="Hirakawa Y."/>
            <person name="Hopkins J.F."/>
            <person name="Kuo A."/>
            <person name="Rensing S.A."/>
            <person name="Schmutz J."/>
            <person name="Symeonidi A."/>
            <person name="Elias M."/>
            <person name="Eveleigh R.J."/>
            <person name="Herman E.K."/>
            <person name="Klute M.J."/>
            <person name="Nakayama T."/>
            <person name="Obornik M."/>
            <person name="Reyes-Prieto A."/>
            <person name="Armbrust E.V."/>
            <person name="Aves S.J."/>
            <person name="Beiko R.G."/>
            <person name="Coutinho P."/>
            <person name="Dacks J.B."/>
            <person name="Durnford D.G."/>
            <person name="Fast N.M."/>
            <person name="Green B.R."/>
            <person name="Grisdale C.J."/>
            <person name="Hempel F."/>
            <person name="Henrissat B."/>
            <person name="Hoppner M.P."/>
            <person name="Ishida K."/>
            <person name="Kim E."/>
            <person name="Koreny L."/>
            <person name="Kroth P.G."/>
            <person name="Liu Y."/>
            <person name="Malik S.B."/>
            <person name="Maier U.G."/>
            <person name="McRose D."/>
            <person name="Mock T."/>
            <person name="Neilson J.A."/>
            <person name="Onodera N.T."/>
            <person name="Poole A.M."/>
            <person name="Pritham E.J."/>
            <person name="Richards T.A."/>
            <person name="Rocap G."/>
            <person name="Roy S.W."/>
            <person name="Sarai C."/>
            <person name="Schaack S."/>
            <person name="Shirato S."/>
            <person name="Slamovits C.H."/>
            <person name="Spencer D.F."/>
            <person name="Suzuki S."/>
            <person name="Worden A.Z."/>
            <person name="Zauner S."/>
            <person name="Barry K."/>
            <person name="Bell C."/>
            <person name="Bharti A.K."/>
            <person name="Crow J.A."/>
            <person name="Grimwood J."/>
            <person name="Kramer R."/>
            <person name="Lindquist E."/>
            <person name="Lucas S."/>
            <person name="Salamov A."/>
            <person name="McFadden G.I."/>
            <person name="Lane C.E."/>
            <person name="Keeling P.J."/>
            <person name="Gray M.W."/>
            <person name="Grigoriev I.V."/>
            <person name="Archibald J.M."/>
        </authorList>
    </citation>
    <scope>NUCLEOTIDE SEQUENCE</scope>
    <source>
        <strain evidence="3 5">CCMP2712</strain>
    </source>
</reference>
<dbReference type="RefSeq" id="XP_005826008.1">
    <property type="nucleotide sequence ID" value="XM_005825951.1"/>
</dbReference>
<dbReference type="OrthoDB" id="295029at2759"/>
<proteinExistence type="inferred from homology"/>
<dbReference type="EnsemblProtists" id="EKX39028">
    <property type="protein sequence ID" value="EKX39028"/>
    <property type="gene ID" value="GUITHDRAFT_143831"/>
</dbReference>
<dbReference type="Proteomes" id="UP000011087">
    <property type="component" value="Unassembled WGS sequence"/>
</dbReference>
<dbReference type="eggNOG" id="KOG2073">
    <property type="taxonomic scope" value="Eukaryota"/>
</dbReference>
<dbReference type="Pfam" id="PF04499">
    <property type="entry name" value="SAPS"/>
    <property type="match status" value="2"/>
</dbReference>
<evidence type="ECO:0000313" key="4">
    <source>
        <dbReference type="EnsemblProtists" id="EKX39028"/>
    </source>
</evidence>
<dbReference type="PaxDb" id="55529-EKX39028"/>
<gene>
    <name evidence="3" type="ORF">GUITHDRAFT_143831</name>
</gene>
<keyword evidence="5" id="KW-1185">Reference proteome</keyword>
<sequence>MFWRGFASTSTVDLLLDSENCTLEELLKDQDLIQECKQRNQKLLNFLSNPTELEALVGYVVDPAPEDADELRRIVFPCKASEILSLNSALQVLLLNDESLTSKLMNMIAQGDDKFNEFTASNYSKVHENSSLALVTLVCAVDFLLSKTLGENESLADCDEKRASVLKCGLQVVLEFVRQGHKLNEGQDDEPFNFEFDDVFCRTPSSIPKKQVRGDTGGVQKSQAFNVALKQIMLRIRDVILILKNPPRLQKIVNSVTTIDPPLGSVRFKIVELIHLLVLLDNIDVYSALAEHEAIPICLQLFFQYEWHNMLHNLVQKILEFVVHSEECLILQRTIFEEADFLNRVVKAYALNESYSKQPKTSRKGYMGHLRVICNMIMQASSSNRMIESHVSEPFWKKFLEENPEILVDFKDSKQGLAPNSIEREVDGQELEDGDFESGVASAASLTEAFDNEDSVVIEDQIEEQRSDMHAESYCPASDPSNMERASRIQLNPTDMQKISGKIAAKVEIAVRMDGDMPVATAQDVGIAGHGLFRGLEGLREK</sequence>
<accession>L1IS09</accession>
<reference evidence="4" key="3">
    <citation type="submission" date="2016-03" db="UniProtKB">
        <authorList>
            <consortium name="EnsemblProtists"/>
        </authorList>
    </citation>
    <scope>IDENTIFICATION</scope>
</reference>
<evidence type="ECO:0000256" key="1">
    <source>
        <dbReference type="ARBA" id="ARBA00006180"/>
    </source>
</evidence>
<keyword evidence="2" id="KW-0131">Cell cycle</keyword>
<comment type="similarity">
    <text evidence="1">Belongs to the SAPS family.</text>
</comment>
<name>L1IS09_GUITC</name>
<dbReference type="STRING" id="905079.L1IS09"/>
<evidence type="ECO:0000313" key="5">
    <source>
        <dbReference type="Proteomes" id="UP000011087"/>
    </source>
</evidence>
<dbReference type="AlphaFoldDB" id="L1IS09"/>
<dbReference type="InterPro" id="IPR007587">
    <property type="entry name" value="SAPS"/>
</dbReference>
<dbReference type="EMBL" id="JH993043">
    <property type="protein sequence ID" value="EKX39028.1"/>
    <property type="molecule type" value="Genomic_DNA"/>
</dbReference>
<organism evidence="3">
    <name type="scientific">Guillardia theta (strain CCMP2712)</name>
    <name type="common">Cryptophyte</name>
    <dbReference type="NCBI Taxonomy" id="905079"/>
    <lineage>
        <taxon>Eukaryota</taxon>
        <taxon>Cryptophyceae</taxon>
        <taxon>Pyrenomonadales</taxon>
        <taxon>Geminigeraceae</taxon>
        <taxon>Guillardia</taxon>
    </lineage>
</organism>
<protein>
    <submittedName>
        <fullName evidence="3 4">Uncharacterized protein</fullName>
    </submittedName>
</protein>
<dbReference type="KEGG" id="gtt:GUITHDRAFT_143831"/>
<reference evidence="5" key="2">
    <citation type="submission" date="2012-11" db="EMBL/GenBank/DDBJ databases">
        <authorList>
            <person name="Kuo A."/>
            <person name="Curtis B.A."/>
            <person name="Tanifuji G."/>
            <person name="Burki F."/>
            <person name="Gruber A."/>
            <person name="Irimia M."/>
            <person name="Maruyama S."/>
            <person name="Arias M.C."/>
            <person name="Ball S.G."/>
            <person name="Gile G.H."/>
            <person name="Hirakawa Y."/>
            <person name="Hopkins J.F."/>
            <person name="Rensing S.A."/>
            <person name="Schmutz J."/>
            <person name="Symeonidi A."/>
            <person name="Elias M."/>
            <person name="Eveleigh R.J."/>
            <person name="Herman E.K."/>
            <person name="Klute M.J."/>
            <person name="Nakayama T."/>
            <person name="Obornik M."/>
            <person name="Reyes-Prieto A."/>
            <person name="Armbrust E.V."/>
            <person name="Aves S.J."/>
            <person name="Beiko R.G."/>
            <person name="Coutinho P."/>
            <person name="Dacks J.B."/>
            <person name="Durnford D.G."/>
            <person name="Fast N.M."/>
            <person name="Green B.R."/>
            <person name="Grisdale C."/>
            <person name="Hempe F."/>
            <person name="Henrissat B."/>
            <person name="Hoppner M.P."/>
            <person name="Ishida K.-I."/>
            <person name="Kim E."/>
            <person name="Koreny L."/>
            <person name="Kroth P.G."/>
            <person name="Liu Y."/>
            <person name="Malik S.-B."/>
            <person name="Maier U.G."/>
            <person name="McRose D."/>
            <person name="Mock T."/>
            <person name="Neilson J.A."/>
            <person name="Onodera N.T."/>
            <person name="Poole A.M."/>
            <person name="Pritham E.J."/>
            <person name="Richards T.A."/>
            <person name="Rocap G."/>
            <person name="Roy S.W."/>
            <person name="Sarai C."/>
            <person name="Schaack S."/>
            <person name="Shirato S."/>
            <person name="Slamovits C.H."/>
            <person name="Spencer D.F."/>
            <person name="Suzuki S."/>
            <person name="Worden A.Z."/>
            <person name="Zauner S."/>
            <person name="Barry K."/>
            <person name="Bell C."/>
            <person name="Bharti A.K."/>
            <person name="Crow J.A."/>
            <person name="Grimwood J."/>
            <person name="Kramer R."/>
            <person name="Lindquist E."/>
            <person name="Lucas S."/>
            <person name="Salamov A."/>
            <person name="McFadden G.I."/>
            <person name="Lane C.E."/>
            <person name="Keeling P.J."/>
            <person name="Gray M.W."/>
            <person name="Grigoriev I.V."/>
            <person name="Archibald J.M."/>
        </authorList>
    </citation>
    <scope>NUCLEOTIDE SEQUENCE</scope>
    <source>
        <strain evidence="5">CCMP2712</strain>
    </source>
</reference>
<evidence type="ECO:0000313" key="3">
    <source>
        <dbReference type="EMBL" id="EKX39028.1"/>
    </source>
</evidence>